<dbReference type="InterPro" id="IPR001036">
    <property type="entry name" value="Acrflvin-R"/>
</dbReference>
<evidence type="ECO:0000256" key="3">
    <source>
        <dbReference type="ARBA" id="ARBA00022475"/>
    </source>
</evidence>
<keyword evidence="6 8" id="KW-1133">Transmembrane helix</keyword>
<organism evidence="9 10">
    <name type="scientific">Geotalea uraniireducens (strain Rf4)</name>
    <name type="common">Geobacter uraniireducens</name>
    <dbReference type="NCBI Taxonomy" id="351605"/>
    <lineage>
        <taxon>Bacteria</taxon>
        <taxon>Pseudomonadati</taxon>
        <taxon>Thermodesulfobacteriota</taxon>
        <taxon>Desulfuromonadia</taxon>
        <taxon>Geobacterales</taxon>
        <taxon>Geobacteraceae</taxon>
        <taxon>Geotalea</taxon>
    </lineage>
</organism>
<feature type="transmembrane region" description="Helical" evidence="8">
    <location>
        <begin position="333"/>
        <end position="352"/>
    </location>
</feature>
<keyword evidence="3" id="KW-1003">Cell membrane</keyword>
<reference evidence="9 10" key="1">
    <citation type="submission" date="2007-05" db="EMBL/GenBank/DDBJ databases">
        <title>Complete sequence of Geobacter uraniireducens Rf4.</title>
        <authorList>
            <consortium name="US DOE Joint Genome Institute"/>
            <person name="Copeland A."/>
            <person name="Lucas S."/>
            <person name="Lapidus A."/>
            <person name="Barry K."/>
            <person name="Detter J.C."/>
            <person name="Glavina del Rio T."/>
            <person name="Hammon N."/>
            <person name="Israni S."/>
            <person name="Dalin E."/>
            <person name="Tice H."/>
            <person name="Pitluck S."/>
            <person name="Chertkov O."/>
            <person name="Brettin T."/>
            <person name="Bruce D."/>
            <person name="Han C."/>
            <person name="Schmutz J."/>
            <person name="Larimer F."/>
            <person name="Land M."/>
            <person name="Hauser L."/>
            <person name="Kyrpides N."/>
            <person name="Mikhailova N."/>
            <person name="Shelobolina E."/>
            <person name="Aklujkar M."/>
            <person name="Lovley D."/>
            <person name="Richardson P."/>
        </authorList>
    </citation>
    <scope>NUCLEOTIDE SEQUENCE [LARGE SCALE GENOMIC DNA]</scope>
    <source>
        <strain evidence="9 10">Rf4</strain>
    </source>
</reference>
<dbReference type="PRINTS" id="PR00702">
    <property type="entry name" value="ACRIFLAVINRP"/>
</dbReference>
<dbReference type="Gene3D" id="3.30.70.1430">
    <property type="entry name" value="Multidrug efflux transporter AcrB pore domain"/>
    <property type="match status" value="2"/>
</dbReference>
<dbReference type="Gene3D" id="1.20.1640.10">
    <property type="entry name" value="Multidrug efflux transporter AcrB transmembrane domain"/>
    <property type="match status" value="2"/>
</dbReference>
<feature type="transmembrane region" description="Helical" evidence="8">
    <location>
        <begin position="950"/>
        <end position="969"/>
    </location>
</feature>
<keyword evidence="2" id="KW-0813">Transport</keyword>
<feature type="transmembrane region" description="Helical" evidence="8">
    <location>
        <begin position="876"/>
        <end position="902"/>
    </location>
</feature>
<feature type="transmembrane region" description="Helical" evidence="8">
    <location>
        <begin position="359"/>
        <end position="379"/>
    </location>
</feature>
<dbReference type="HOGENOM" id="CLU_002755_1_2_7"/>
<dbReference type="GO" id="GO:0042910">
    <property type="term" value="F:xenobiotic transmembrane transporter activity"/>
    <property type="evidence" value="ECO:0007669"/>
    <property type="project" value="TreeGrafter"/>
</dbReference>
<dbReference type="FunFam" id="1.20.1640.10:FF:000001">
    <property type="entry name" value="Efflux pump membrane transporter"/>
    <property type="match status" value="1"/>
</dbReference>
<evidence type="ECO:0000256" key="1">
    <source>
        <dbReference type="ARBA" id="ARBA00004429"/>
    </source>
</evidence>
<feature type="transmembrane region" description="Helical" evidence="8">
    <location>
        <begin position="12"/>
        <end position="32"/>
    </location>
</feature>
<dbReference type="OrthoDB" id="9807612at2"/>
<dbReference type="InterPro" id="IPR027463">
    <property type="entry name" value="AcrB_DN_DC_subdom"/>
</dbReference>
<keyword evidence="7 8" id="KW-0472">Membrane</keyword>
<proteinExistence type="predicted"/>
<gene>
    <name evidence="9" type="ordered locus">Gura_0528</name>
</gene>
<protein>
    <submittedName>
        <fullName evidence="9">Acriflavin resistance protein</fullName>
    </submittedName>
</protein>
<dbReference type="SUPFAM" id="SSF82693">
    <property type="entry name" value="Multidrug efflux transporter AcrB pore domain, PN1, PN2, PC1 and PC2 subdomains"/>
    <property type="match status" value="3"/>
</dbReference>
<dbReference type="Proteomes" id="UP000006695">
    <property type="component" value="Chromosome"/>
</dbReference>
<dbReference type="Gene3D" id="3.30.70.1440">
    <property type="entry name" value="Multidrug efflux transporter AcrB pore domain"/>
    <property type="match status" value="1"/>
</dbReference>
<evidence type="ECO:0000256" key="6">
    <source>
        <dbReference type="ARBA" id="ARBA00022989"/>
    </source>
</evidence>
<evidence type="ECO:0000256" key="8">
    <source>
        <dbReference type="SAM" id="Phobius"/>
    </source>
</evidence>
<evidence type="ECO:0000256" key="4">
    <source>
        <dbReference type="ARBA" id="ARBA00022519"/>
    </source>
</evidence>
<dbReference type="EMBL" id="CP000698">
    <property type="protein sequence ID" value="ABQ24742.1"/>
    <property type="molecule type" value="Genomic_DNA"/>
</dbReference>
<accession>A5GCF6</accession>
<dbReference type="Gene3D" id="3.30.70.1320">
    <property type="entry name" value="Multidrug efflux transporter AcrB pore domain like"/>
    <property type="match status" value="1"/>
</dbReference>
<dbReference type="PANTHER" id="PTHR32063:SF14">
    <property type="entry name" value="BLL4319 PROTEIN"/>
    <property type="match status" value="1"/>
</dbReference>
<evidence type="ECO:0000313" key="9">
    <source>
        <dbReference type="EMBL" id="ABQ24742.1"/>
    </source>
</evidence>
<keyword evidence="4" id="KW-0997">Cell inner membrane</keyword>
<dbReference type="Pfam" id="PF00873">
    <property type="entry name" value="ACR_tran"/>
    <property type="match status" value="1"/>
</dbReference>
<dbReference type="SUPFAM" id="SSF82714">
    <property type="entry name" value="Multidrug efflux transporter AcrB TolC docking domain, DN and DC subdomains"/>
    <property type="match status" value="2"/>
</dbReference>
<dbReference type="STRING" id="351605.Gura_0528"/>
<evidence type="ECO:0000313" key="10">
    <source>
        <dbReference type="Proteomes" id="UP000006695"/>
    </source>
</evidence>
<feature type="transmembrane region" description="Helical" evidence="8">
    <location>
        <begin position="522"/>
        <end position="544"/>
    </location>
</feature>
<evidence type="ECO:0000256" key="2">
    <source>
        <dbReference type="ARBA" id="ARBA00022448"/>
    </source>
</evidence>
<feature type="transmembrane region" description="Helical" evidence="8">
    <location>
        <begin position="385"/>
        <end position="409"/>
    </location>
</feature>
<name>A5GCF6_GEOUR</name>
<feature type="transmembrane region" description="Helical" evidence="8">
    <location>
        <begin position="430"/>
        <end position="450"/>
    </location>
</feature>
<dbReference type="Gene3D" id="3.30.2090.10">
    <property type="entry name" value="Multidrug efflux transporter AcrB TolC docking domain, DN and DC subdomains"/>
    <property type="match status" value="2"/>
</dbReference>
<evidence type="ECO:0000256" key="5">
    <source>
        <dbReference type="ARBA" id="ARBA00022692"/>
    </source>
</evidence>
<dbReference type="RefSeq" id="WP_011937467.1">
    <property type="nucleotide sequence ID" value="NC_009483.1"/>
</dbReference>
<comment type="subcellular location">
    <subcellularLocation>
        <location evidence="1">Cell inner membrane</location>
        <topology evidence="1">Multi-pass membrane protein</topology>
    </subcellularLocation>
</comment>
<feature type="transmembrane region" description="Helical" evidence="8">
    <location>
        <begin position="849"/>
        <end position="869"/>
    </location>
</feature>
<dbReference type="KEGG" id="gur:Gura_0528"/>
<dbReference type="AlphaFoldDB" id="A5GCF6"/>
<dbReference type="PANTHER" id="PTHR32063">
    <property type="match status" value="1"/>
</dbReference>
<dbReference type="GO" id="GO:0005886">
    <property type="term" value="C:plasma membrane"/>
    <property type="evidence" value="ECO:0007669"/>
    <property type="project" value="UniProtKB-SubCell"/>
</dbReference>
<sequence>MHFTDIFIRRPVLATVVSLLILVLGLRSMGVLKVREYPETQNAVVTVATTYTGADPALVAGFITTPLENSIAQANGIDYLTSASIQSQSTIQAYLRLNYDPNKALTEINTKVNAVLNQLPKDTQQPVITVAIGEAIDSMYIGFYSKVLPTNKITDYLIRVVQPKLQAVEGVQTAEVLGQRRFALRAWLDPVKMAAFGVTAGDVSTALANNDFISAVGRTKGQMVTVDLIATTNLHSVDEFRNMVLKSANGAIVRLGNVASVTLGSENYDTAVGFDGESAVYIGIKVAPTANLLTVIDGVRKVFPVVEQQLPEGLSGRIVYDATKYVNSSIHEVITTLLEALAIVTLVIFLVLGSLRSVIIPTIAMPLSLIGAFFIMLLMGYTINLLTLLALVLAIGLVVDDAIIVVENVHRHMENGMAPMEASIQGARELAGPIIAISVVLVAVYVPIGFMGGLTGALFTEFAYTLAGAVAVSAVIALTLSPMMCSRSLKSFDHGAQSRFVQFIDGRFALLRRGYERLLAGALNYLPVTVVFAVIILASNYFLYANAKSELAPQEDQGYFLSLITAAPNATLEQTQLNSRQVYRTFAGYPECDHVFQLDGITGLNSGLAGMVLKPWEERKRTVMQIYPDVQMRLFGIAGVRAVAFQPSPLPGSGGGLPVQFVVGTTEPFERLNEVSQALMAKAYASGMFAFIDTDLKIDKPQVTVEIDRDKAAQLGLTMRDVGDVLGAMLGEGYVNYFDLAGRSYKVIPQVMQRERLNAAQLRDYYLTTAGGVSIPLATIAQLKTTVVPESLNHFQQLNSATISGVPVPGVTLGQALETLNGIAKDVMPQGYGIDYAGQLRQYVQESSALLVTFFFALIIIFLSLAALFESFRDPFTVLISVPMSICGAMIFISLGVGGASLNIYTEVGLVTLIGLISKHGILIVQFANDLQREGKGKREAVELAAAIRLRPILMTTAAMVLGVLPLVTASGAGAVGRFNMGLVIMTGIAIGTLFTLFVVPAMYMLLAAEHAGQNPAKIPETKGDH</sequence>
<feature type="transmembrane region" description="Helical" evidence="8">
    <location>
        <begin position="908"/>
        <end position="929"/>
    </location>
</feature>
<evidence type="ECO:0000256" key="7">
    <source>
        <dbReference type="ARBA" id="ARBA00023136"/>
    </source>
</evidence>
<feature type="transmembrane region" description="Helical" evidence="8">
    <location>
        <begin position="981"/>
        <end position="1007"/>
    </location>
</feature>
<dbReference type="SUPFAM" id="SSF82866">
    <property type="entry name" value="Multidrug efflux transporter AcrB transmembrane domain"/>
    <property type="match status" value="2"/>
</dbReference>
<feature type="transmembrane region" description="Helical" evidence="8">
    <location>
        <begin position="462"/>
        <end position="480"/>
    </location>
</feature>
<keyword evidence="10" id="KW-1185">Reference proteome</keyword>
<keyword evidence="5 8" id="KW-0812">Transmembrane</keyword>